<feature type="region of interest" description="Disordered" evidence="1">
    <location>
        <begin position="91"/>
        <end position="117"/>
    </location>
</feature>
<evidence type="ECO:0000256" key="1">
    <source>
        <dbReference type="SAM" id="MobiDB-lite"/>
    </source>
</evidence>
<protein>
    <submittedName>
        <fullName evidence="2">Uncharacterized protein</fullName>
    </submittedName>
</protein>
<dbReference type="EMBL" id="KZ293954">
    <property type="protein sequence ID" value="PBK78940.1"/>
    <property type="molecule type" value="Genomic_DNA"/>
</dbReference>
<proteinExistence type="predicted"/>
<dbReference type="OrthoDB" id="10640321at2759"/>
<evidence type="ECO:0000313" key="2">
    <source>
        <dbReference type="EMBL" id="PBK78940.1"/>
    </source>
</evidence>
<dbReference type="InParanoid" id="A0A2H3CAL9"/>
<dbReference type="STRING" id="47427.A0A2H3CAL9"/>
<keyword evidence="3" id="KW-1185">Reference proteome</keyword>
<dbReference type="AlphaFoldDB" id="A0A2H3CAL9"/>
<dbReference type="Proteomes" id="UP000217790">
    <property type="component" value="Unassembled WGS sequence"/>
</dbReference>
<feature type="compositionally biased region" description="Basic residues" evidence="1">
    <location>
        <begin position="103"/>
        <end position="116"/>
    </location>
</feature>
<accession>A0A2H3CAL9</accession>
<evidence type="ECO:0000313" key="3">
    <source>
        <dbReference type="Proteomes" id="UP000217790"/>
    </source>
</evidence>
<reference evidence="3" key="1">
    <citation type="journal article" date="2017" name="Nat. Ecol. Evol.">
        <title>Genome expansion and lineage-specific genetic innovations in the forest pathogenic fungi Armillaria.</title>
        <authorList>
            <person name="Sipos G."/>
            <person name="Prasanna A.N."/>
            <person name="Walter M.C."/>
            <person name="O'Connor E."/>
            <person name="Balint B."/>
            <person name="Krizsan K."/>
            <person name="Kiss B."/>
            <person name="Hess J."/>
            <person name="Varga T."/>
            <person name="Slot J."/>
            <person name="Riley R."/>
            <person name="Boka B."/>
            <person name="Rigling D."/>
            <person name="Barry K."/>
            <person name="Lee J."/>
            <person name="Mihaltcheva S."/>
            <person name="LaButti K."/>
            <person name="Lipzen A."/>
            <person name="Waldron R."/>
            <person name="Moloney N.M."/>
            <person name="Sperisen C."/>
            <person name="Kredics L."/>
            <person name="Vagvoelgyi C."/>
            <person name="Patrignani A."/>
            <person name="Fitzpatrick D."/>
            <person name="Nagy I."/>
            <person name="Doyle S."/>
            <person name="Anderson J.B."/>
            <person name="Grigoriev I.V."/>
            <person name="Gueldener U."/>
            <person name="Muensterkoetter M."/>
            <person name="Nagy L.G."/>
        </authorList>
    </citation>
    <scope>NUCLEOTIDE SEQUENCE [LARGE SCALE GENOMIC DNA]</scope>
    <source>
        <strain evidence="3">Ar21-2</strain>
    </source>
</reference>
<sequence length="284" mass="31114">PEIEGVVDVANVSPWFDATARLKHPRGSQTTSITVASGTLTAVANTLPTPSDSAQDATAVAGDDEVVTSQEEQEISQGGTAEIKWRLSQAEVDEQEDISVKGKPAKKKRKKTKKKSKEIVIDDDELETDLKPVGASGSNLFKRHKPPPFRLSKSELLAYAQNGADDEDSTWRNGFLQVNRTKGPVMGAVRRPARAERSLRLWSLPTSSDRPSTLPPDPRLTERCNSPVCIDVFSVSENSWVKFEIDCLKASDPFEREILESLLACRTDTPGQNPAWLDCTDAPS</sequence>
<gene>
    <name evidence="2" type="ORF">ARMGADRAFT_1093640</name>
</gene>
<name>A0A2H3CAL9_ARMGA</name>
<feature type="non-terminal residue" evidence="2">
    <location>
        <position position="1"/>
    </location>
</feature>
<organism evidence="2 3">
    <name type="scientific">Armillaria gallica</name>
    <name type="common">Bulbous honey fungus</name>
    <name type="synonym">Armillaria bulbosa</name>
    <dbReference type="NCBI Taxonomy" id="47427"/>
    <lineage>
        <taxon>Eukaryota</taxon>
        <taxon>Fungi</taxon>
        <taxon>Dikarya</taxon>
        <taxon>Basidiomycota</taxon>
        <taxon>Agaricomycotina</taxon>
        <taxon>Agaricomycetes</taxon>
        <taxon>Agaricomycetidae</taxon>
        <taxon>Agaricales</taxon>
        <taxon>Marasmiineae</taxon>
        <taxon>Physalacriaceae</taxon>
        <taxon>Armillaria</taxon>
    </lineage>
</organism>